<name>A0ABP5JJG3_9ACTN</name>
<evidence type="ECO:0000256" key="2">
    <source>
        <dbReference type="SAM" id="SignalP"/>
    </source>
</evidence>
<protein>
    <submittedName>
        <fullName evidence="3">Uncharacterized protein</fullName>
    </submittedName>
</protein>
<feature type="compositionally biased region" description="Low complexity" evidence="1">
    <location>
        <begin position="26"/>
        <end position="40"/>
    </location>
</feature>
<proteinExistence type="predicted"/>
<gene>
    <name evidence="3" type="ORF">GCM10009843_11160</name>
</gene>
<accession>A0ABP5JJG3</accession>
<comment type="caution">
    <text evidence="3">The sequence shown here is derived from an EMBL/GenBank/DDBJ whole genome shotgun (WGS) entry which is preliminary data.</text>
</comment>
<evidence type="ECO:0000256" key="1">
    <source>
        <dbReference type="SAM" id="MobiDB-lite"/>
    </source>
</evidence>
<dbReference type="RefSeq" id="WP_344302649.1">
    <property type="nucleotide sequence ID" value="NZ_BAAAQQ010000002.1"/>
</dbReference>
<keyword evidence="4" id="KW-1185">Reference proteome</keyword>
<feature type="compositionally biased region" description="Basic and acidic residues" evidence="1">
    <location>
        <begin position="47"/>
        <end position="66"/>
    </location>
</feature>
<feature type="region of interest" description="Disordered" evidence="1">
    <location>
        <begin position="26"/>
        <end position="66"/>
    </location>
</feature>
<feature type="signal peptide" evidence="2">
    <location>
        <begin position="1"/>
        <end position="22"/>
    </location>
</feature>
<dbReference type="EMBL" id="BAAAQQ010000002">
    <property type="protein sequence ID" value="GAA2118842.1"/>
    <property type="molecule type" value="Genomic_DNA"/>
</dbReference>
<sequence length="109" mass="11399">MKSRPTVLASAALLAVTLSVSALNLASGSDDQSGDPPSWSNAGGGGQDDKQAKPDKQDGWKKLAPTERHELMSGLVREHKTGMADFQACKRAGGTDCEKPLPPGQAKKL</sequence>
<feature type="chain" id="PRO_5045158354" evidence="2">
    <location>
        <begin position="23"/>
        <end position="109"/>
    </location>
</feature>
<reference evidence="4" key="1">
    <citation type="journal article" date="2019" name="Int. J. Syst. Evol. Microbiol.">
        <title>The Global Catalogue of Microorganisms (GCM) 10K type strain sequencing project: providing services to taxonomists for standard genome sequencing and annotation.</title>
        <authorList>
            <consortium name="The Broad Institute Genomics Platform"/>
            <consortium name="The Broad Institute Genome Sequencing Center for Infectious Disease"/>
            <person name="Wu L."/>
            <person name="Ma J."/>
        </authorList>
    </citation>
    <scope>NUCLEOTIDE SEQUENCE [LARGE SCALE GENOMIC DNA]</scope>
    <source>
        <strain evidence="4">JCM 16021</strain>
    </source>
</reference>
<keyword evidence="2" id="KW-0732">Signal</keyword>
<organism evidence="3 4">
    <name type="scientific">Nocardioides bigeumensis</name>
    <dbReference type="NCBI Taxonomy" id="433657"/>
    <lineage>
        <taxon>Bacteria</taxon>
        <taxon>Bacillati</taxon>
        <taxon>Actinomycetota</taxon>
        <taxon>Actinomycetes</taxon>
        <taxon>Propionibacteriales</taxon>
        <taxon>Nocardioidaceae</taxon>
        <taxon>Nocardioides</taxon>
    </lineage>
</organism>
<dbReference type="Proteomes" id="UP001500575">
    <property type="component" value="Unassembled WGS sequence"/>
</dbReference>
<evidence type="ECO:0000313" key="3">
    <source>
        <dbReference type="EMBL" id="GAA2118842.1"/>
    </source>
</evidence>
<evidence type="ECO:0000313" key="4">
    <source>
        <dbReference type="Proteomes" id="UP001500575"/>
    </source>
</evidence>